<sequence length="131" mass="14438">MRFNSQKNLRAKCKQSGSVIIFTLLIMLSVMVISIALMRLLIPKFKIIRESIYSVVAVYAADSGMEWCIFANRNDLSAMSIAPGQPVNLQTIPGVTIQIYGPSGATCLYSESSDYRTVGSYNGISRSLEVF</sequence>
<evidence type="ECO:0000256" key="1">
    <source>
        <dbReference type="SAM" id="Phobius"/>
    </source>
</evidence>
<evidence type="ECO:0000313" key="3">
    <source>
        <dbReference type="Proteomes" id="UP000177117"/>
    </source>
</evidence>
<comment type="caution">
    <text evidence="2">The sequence shown here is derived from an EMBL/GenBank/DDBJ whole genome shotgun (WGS) entry which is preliminary data.</text>
</comment>
<keyword evidence="1" id="KW-0812">Transmembrane</keyword>
<organism evidence="2 3">
    <name type="scientific">Candidatus Yanofskybacteria bacterium RIFCSPHIGHO2_01_FULL_41_53</name>
    <dbReference type="NCBI Taxonomy" id="1802663"/>
    <lineage>
        <taxon>Bacteria</taxon>
        <taxon>Candidatus Yanofskyibacteriota</taxon>
    </lineage>
</organism>
<feature type="transmembrane region" description="Helical" evidence="1">
    <location>
        <begin position="20"/>
        <end position="42"/>
    </location>
</feature>
<protein>
    <submittedName>
        <fullName evidence="2">Uncharacterized protein</fullName>
    </submittedName>
</protein>
<keyword evidence="1" id="KW-1133">Transmembrane helix</keyword>
<evidence type="ECO:0000313" key="2">
    <source>
        <dbReference type="EMBL" id="OGN01393.1"/>
    </source>
</evidence>
<accession>A0A1F8EKR2</accession>
<dbReference type="AlphaFoldDB" id="A0A1F8EKR2"/>
<proteinExistence type="predicted"/>
<dbReference type="EMBL" id="MGJD01000006">
    <property type="protein sequence ID" value="OGN01393.1"/>
    <property type="molecule type" value="Genomic_DNA"/>
</dbReference>
<keyword evidence="1" id="KW-0472">Membrane</keyword>
<reference evidence="2 3" key="1">
    <citation type="journal article" date="2016" name="Nat. Commun.">
        <title>Thousands of microbial genomes shed light on interconnected biogeochemical processes in an aquifer system.</title>
        <authorList>
            <person name="Anantharaman K."/>
            <person name="Brown C.T."/>
            <person name="Hug L.A."/>
            <person name="Sharon I."/>
            <person name="Castelle C.J."/>
            <person name="Probst A.J."/>
            <person name="Thomas B.C."/>
            <person name="Singh A."/>
            <person name="Wilkins M.J."/>
            <person name="Karaoz U."/>
            <person name="Brodie E.L."/>
            <person name="Williams K.H."/>
            <person name="Hubbard S.S."/>
            <person name="Banfield J.F."/>
        </authorList>
    </citation>
    <scope>NUCLEOTIDE SEQUENCE [LARGE SCALE GENOMIC DNA]</scope>
</reference>
<gene>
    <name evidence="2" type="ORF">A2650_00730</name>
</gene>
<name>A0A1F8EKR2_9BACT</name>
<dbReference type="Proteomes" id="UP000177117">
    <property type="component" value="Unassembled WGS sequence"/>
</dbReference>